<name>A0ABY4Y5B1_9GAMM</name>
<dbReference type="Proteomes" id="UP001057474">
    <property type="component" value="Chromosome"/>
</dbReference>
<gene>
    <name evidence="2" type="ORF">J2N86_08795</name>
</gene>
<feature type="region of interest" description="Disordered" evidence="1">
    <location>
        <begin position="130"/>
        <end position="152"/>
    </location>
</feature>
<dbReference type="RefSeq" id="WP_252579019.1">
    <property type="nucleotide sequence ID" value="NZ_CP071527.1"/>
</dbReference>
<evidence type="ECO:0000256" key="1">
    <source>
        <dbReference type="SAM" id="MobiDB-lite"/>
    </source>
</evidence>
<sequence>MYDLINKLIKLKDEETTLDWHEMDFYNNPTQQILQTLPKIPETVVILDLAWNYSAFKSTDELKMIFAAIPRQIKHIDLTGQSLHLRDKTEWFALFSCFSPTTIISTGHAELDNFIRELQRPQSSILLPTLAPIEPPPAPETQSTNQQTEKAKQCDTLSLREIMENPDQEKLTPTQLIGLLIKLVARIDSAPKDQVIYPTLDRIYIKNSALIGEESSLLFEIDKSAQIPVHNLEPGVERHIVHWRMVAELFLLLGANTAQLNDPDLEFKINQSFKRSPAFLCAFVELWEATLPEKQHAPDTSMQNISPTIKALANIHMPKSQAWSIEHLPSLLSGLTCHHDKTMRTESIHALYNFIRDTPVSKNKQERDEALGMIEHCIELIIPNELTGLANIASETVQGEWIKRILLICTVLGEAELVKNYEKLHQLQQRLLEAGIAHNFIDALFERSKTIPSPIFLASLNATIWMCFQFDTLRVKLINEEFVEMMISQLYKRGYGEFLVYKEMGIMLLLMSDFGKWMNQHKESSKKFVTLWQNVSNETFLHFGLSCLPTNLSLNTRWYVTQKVVEILTKLISIPGGVNKEEKEQQIKCCLDYLRCSAWSGLTQAAYASNNSLEDAYLQAFIFKVPQYPIFKQTVTQQAHFQAQTTQALFEHIIQLKRTTHAPVERLQYNAPLKKHEVLELLSVPKNSLQGRYKVHSSRAGAPFNINTFNLELPNNTIVNVSKNLDELRTLSSIELNEKQLSFIPATLSSTQRICTVVDRGVNTGTQGAYQLLLVSAGDSNKLLFGITWDKAQTNETTIPGTTTMSLALDAATGNILYCDPATGKQKNYPYTQPINTGATVKICITGRLVYFVVNDKVYPPIPDILLPLGADVHPLVRLECPGIYIKTQVMGSYWPRDADNATLIRHARTNPIAYALHFAERSNTACPHIHAQKIDRLYTMPNLEVLLHYSKQISALPQEEILSILLIVLAKKGCEGNDCYAYKLIHELGQELLTKPPGYPRLSEIAMALGLRTLSVELLNQQSIMMSEPTKVGYAANRNLLFSPQPEEASPTAAPSSAINP</sequence>
<evidence type="ECO:0000313" key="3">
    <source>
        <dbReference type="Proteomes" id="UP001057474"/>
    </source>
</evidence>
<evidence type="ECO:0000313" key="2">
    <source>
        <dbReference type="EMBL" id="USQ12804.1"/>
    </source>
</evidence>
<dbReference type="EMBL" id="CP071527">
    <property type="protein sequence ID" value="USQ12804.1"/>
    <property type="molecule type" value="Genomic_DNA"/>
</dbReference>
<keyword evidence="3" id="KW-1185">Reference proteome</keyword>
<dbReference type="InterPro" id="IPR016024">
    <property type="entry name" value="ARM-type_fold"/>
</dbReference>
<accession>A0ABY4Y5B1</accession>
<organism evidence="2 3">
    <name type="scientific">Legionella lytica</name>
    <dbReference type="NCBI Taxonomy" id="96232"/>
    <lineage>
        <taxon>Bacteria</taxon>
        <taxon>Pseudomonadati</taxon>
        <taxon>Pseudomonadota</taxon>
        <taxon>Gammaproteobacteria</taxon>
        <taxon>Legionellales</taxon>
        <taxon>Legionellaceae</taxon>
        <taxon>Legionella</taxon>
    </lineage>
</organism>
<proteinExistence type="predicted"/>
<reference evidence="2" key="1">
    <citation type="submission" date="2021-03" db="EMBL/GenBank/DDBJ databases">
        <title>Legionella lytica PCM 2298.</title>
        <authorList>
            <person name="Koper P."/>
        </authorList>
    </citation>
    <scope>NUCLEOTIDE SEQUENCE</scope>
    <source>
        <strain evidence="2">PCM 2298</strain>
    </source>
</reference>
<dbReference type="SUPFAM" id="SSF48371">
    <property type="entry name" value="ARM repeat"/>
    <property type="match status" value="1"/>
</dbReference>
<protein>
    <submittedName>
        <fullName evidence="2">Uncharacterized protein</fullName>
    </submittedName>
</protein>